<evidence type="ECO:0000256" key="3">
    <source>
        <dbReference type="ARBA" id="ARBA00023163"/>
    </source>
</evidence>
<evidence type="ECO:0000313" key="5">
    <source>
        <dbReference type="EMBL" id="RFU64978.1"/>
    </source>
</evidence>
<gene>
    <name evidence="5" type="ORF">D0466_03440</name>
</gene>
<sequence>MIMESKNRRGIFMREIKKTEPLHSQVYHIVKEMIMEGKYQPGERLVETKVAENLGVSRGTVREAFRMLTKDDLLAQKENSLFVYDPEAQDILDIYECRKSLESLSAKLAAQNIAAEQLDQLEQIITESKKALALPDTQELTSLNQKFHDTIAFASRNKQLIQLFEVINAKVLYIRNCILKERSESFAVLVNDHEEIFHALKERDPAKAQEKMEAHIQRSLKVANAALNKQMGDPESSLG</sequence>
<dbReference type="EMBL" id="QVTD01000003">
    <property type="protein sequence ID" value="RFU64978.1"/>
    <property type="molecule type" value="Genomic_DNA"/>
</dbReference>
<evidence type="ECO:0000259" key="4">
    <source>
        <dbReference type="PROSITE" id="PS50949"/>
    </source>
</evidence>
<organism evidence="5 6">
    <name type="scientific">Peribacillus glennii</name>
    <dbReference type="NCBI Taxonomy" id="2303991"/>
    <lineage>
        <taxon>Bacteria</taxon>
        <taxon>Bacillati</taxon>
        <taxon>Bacillota</taxon>
        <taxon>Bacilli</taxon>
        <taxon>Bacillales</taxon>
        <taxon>Bacillaceae</taxon>
        <taxon>Peribacillus</taxon>
    </lineage>
</organism>
<keyword evidence="1" id="KW-0805">Transcription regulation</keyword>
<accession>A0A372LFC1</accession>
<dbReference type="Proteomes" id="UP000262939">
    <property type="component" value="Unassembled WGS sequence"/>
</dbReference>
<dbReference type="InterPro" id="IPR011711">
    <property type="entry name" value="GntR_C"/>
</dbReference>
<dbReference type="CDD" id="cd07377">
    <property type="entry name" value="WHTH_GntR"/>
    <property type="match status" value="1"/>
</dbReference>
<evidence type="ECO:0000256" key="2">
    <source>
        <dbReference type="ARBA" id="ARBA00023125"/>
    </source>
</evidence>
<dbReference type="InterPro" id="IPR036390">
    <property type="entry name" value="WH_DNA-bd_sf"/>
</dbReference>
<dbReference type="PANTHER" id="PTHR43537">
    <property type="entry name" value="TRANSCRIPTIONAL REGULATOR, GNTR FAMILY"/>
    <property type="match status" value="1"/>
</dbReference>
<dbReference type="GO" id="GO:0003700">
    <property type="term" value="F:DNA-binding transcription factor activity"/>
    <property type="evidence" value="ECO:0007669"/>
    <property type="project" value="InterPro"/>
</dbReference>
<dbReference type="Pfam" id="PF00392">
    <property type="entry name" value="GntR"/>
    <property type="match status" value="1"/>
</dbReference>
<evidence type="ECO:0000313" key="6">
    <source>
        <dbReference type="Proteomes" id="UP000262939"/>
    </source>
</evidence>
<comment type="caution">
    <text evidence="5">The sequence shown here is derived from an EMBL/GenBank/DDBJ whole genome shotgun (WGS) entry which is preliminary data.</text>
</comment>
<dbReference type="SMART" id="SM00895">
    <property type="entry name" value="FCD"/>
    <property type="match status" value="1"/>
</dbReference>
<feature type="domain" description="HTH gntR-type" evidence="4">
    <location>
        <begin position="20"/>
        <end position="86"/>
    </location>
</feature>
<dbReference type="Gene3D" id="1.20.120.530">
    <property type="entry name" value="GntR ligand-binding domain-like"/>
    <property type="match status" value="1"/>
</dbReference>
<name>A0A372LFC1_9BACI</name>
<dbReference type="InterPro" id="IPR008920">
    <property type="entry name" value="TF_FadR/GntR_C"/>
</dbReference>
<dbReference type="Pfam" id="PF07729">
    <property type="entry name" value="FCD"/>
    <property type="match status" value="1"/>
</dbReference>
<keyword evidence="3" id="KW-0804">Transcription</keyword>
<protein>
    <submittedName>
        <fullName evidence="5">GntR family transcriptional regulator</fullName>
    </submittedName>
</protein>
<dbReference type="GO" id="GO:0003677">
    <property type="term" value="F:DNA binding"/>
    <property type="evidence" value="ECO:0007669"/>
    <property type="project" value="UniProtKB-KW"/>
</dbReference>
<keyword evidence="6" id="KW-1185">Reference proteome</keyword>
<dbReference type="PANTHER" id="PTHR43537:SF5">
    <property type="entry name" value="UXU OPERON TRANSCRIPTIONAL REGULATOR"/>
    <property type="match status" value="1"/>
</dbReference>
<evidence type="ECO:0000256" key="1">
    <source>
        <dbReference type="ARBA" id="ARBA00023015"/>
    </source>
</evidence>
<dbReference type="Gene3D" id="1.10.10.10">
    <property type="entry name" value="Winged helix-like DNA-binding domain superfamily/Winged helix DNA-binding domain"/>
    <property type="match status" value="1"/>
</dbReference>
<proteinExistence type="predicted"/>
<reference evidence="5 6" key="1">
    <citation type="submission" date="2018-08" db="EMBL/GenBank/DDBJ databases">
        <title>Bacillus chawlae sp. nov., Bacillus glennii sp. nov., and Bacillus saganii sp. nov. Isolated from the Vehicle Assembly Building at Kennedy Space Center where the Viking Spacecraft were Assembled.</title>
        <authorList>
            <person name="Seuylemezian A."/>
            <person name="Vaishampayan P."/>
        </authorList>
    </citation>
    <scope>NUCLEOTIDE SEQUENCE [LARGE SCALE GENOMIC DNA]</scope>
    <source>
        <strain evidence="5 6">V44-8</strain>
    </source>
</reference>
<dbReference type="InterPro" id="IPR036388">
    <property type="entry name" value="WH-like_DNA-bd_sf"/>
</dbReference>
<dbReference type="SMART" id="SM00345">
    <property type="entry name" value="HTH_GNTR"/>
    <property type="match status" value="1"/>
</dbReference>
<dbReference type="AlphaFoldDB" id="A0A372LFC1"/>
<dbReference type="PROSITE" id="PS50949">
    <property type="entry name" value="HTH_GNTR"/>
    <property type="match status" value="1"/>
</dbReference>
<dbReference type="SUPFAM" id="SSF46785">
    <property type="entry name" value="Winged helix' DNA-binding domain"/>
    <property type="match status" value="1"/>
</dbReference>
<keyword evidence="2" id="KW-0238">DNA-binding</keyword>
<dbReference type="SUPFAM" id="SSF48008">
    <property type="entry name" value="GntR ligand-binding domain-like"/>
    <property type="match status" value="1"/>
</dbReference>
<dbReference type="InterPro" id="IPR000524">
    <property type="entry name" value="Tscrpt_reg_HTH_GntR"/>
</dbReference>